<dbReference type="PROSITE" id="PS00101">
    <property type="entry name" value="HEXAPEP_TRANSFERASES"/>
    <property type="match status" value="1"/>
</dbReference>
<dbReference type="Pfam" id="PF12464">
    <property type="entry name" value="Mac"/>
    <property type="match status" value="1"/>
</dbReference>
<name>A0A3N0CJY6_9ACTN</name>
<dbReference type="CDD" id="cd03357">
    <property type="entry name" value="LbH_MAT_GAT"/>
    <property type="match status" value="1"/>
</dbReference>
<dbReference type="SUPFAM" id="SSF51161">
    <property type="entry name" value="Trimeric LpxA-like enzymes"/>
    <property type="match status" value="1"/>
</dbReference>
<dbReference type="Gene3D" id="2.160.10.10">
    <property type="entry name" value="Hexapeptide repeat proteins"/>
    <property type="match status" value="1"/>
</dbReference>
<dbReference type="OrthoDB" id="2643438at2"/>
<evidence type="ECO:0000313" key="6">
    <source>
        <dbReference type="EMBL" id="RNL63752.1"/>
    </source>
</evidence>
<dbReference type="GO" id="GO:0008374">
    <property type="term" value="F:O-acyltransferase activity"/>
    <property type="evidence" value="ECO:0007669"/>
    <property type="project" value="TreeGrafter"/>
</dbReference>
<keyword evidence="7" id="KW-1185">Reference proteome</keyword>
<evidence type="ECO:0000259" key="5">
    <source>
        <dbReference type="SMART" id="SM01266"/>
    </source>
</evidence>
<evidence type="ECO:0000256" key="4">
    <source>
        <dbReference type="ARBA" id="ARBA00023315"/>
    </source>
</evidence>
<dbReference type="InterPro" id="IPR011004">
    <property type="entry name" value="Trimer_LpxA-like_sf"/>
</dbReference>
<evidence type="ECO:0000256" key="3">
    <source>
        <dbReference type="ARBA" id="ARBA00022737"/>
    </source>
</evidence>
<evidence type="ECO:0000256" key="1">
    <source>
        <dbReference type="ARBA" id="ARBA00007274"/>
    </source>
</evidence>
<gene>
    <name evidence="6" type="ORF">EFK50_08460</name>
</gene>
<dbReference type="RefSeq" id="WP_123227139.1">
    <property type="nucleotide sequence ID" value="NZ_RJSE01000006.1"/>
</dbReference>
<sequence length="188" mass="19813">MTTEDRTARQKMLAGEPYFADDPELIAASLRARRLTAEYDAVAPGDRERAREVLVELLGSVGDEVSIRPPLYVDYGSQVTVGDRVFANYGLTALDCARITIGDDTQIGPHVQLLTPTHPLDADQRRTKVEAAGPITIGANVWLGGGVIVLAGVTIGDNAVVGAGSVVTGDIPANTVAVGNPARVIRKL</sequence>
<dbReference type="GO" id="GO:0016407">
    <property type="term" value="F:acetyltransferase activity"/>
    <property type="evidence" value="ECO:0007669"/>
    <property type="project" value="InterPro"/>
</dbReference>
<dbReference type="InterPro" id="IPR051159">
    <property type="entry name" value="Hexapeptide_acetyltransf"/>
</dbReference>
<organism evidence="6 7">
    <name type="scientific">Nocardioides marmoriginsengisoli</name>
    <dbReference type="NCBI Taxonomy" id="661483"/>
    <lineage>
        <taxon>Bacteria</taxon>
        <taxon>Bacillati</taxon>
        <taxon>Actinomycetota</taxon>
        <taxon>Actinomycetes</taxon>
        <taxon>Propionibacteriales</taxon>
        <taxon>Nocardioidaceae</taxon>
        <taxon>Nocardioides</taxon>
    </lineage>
</organism>
<dbReference type="Proteomes" id="UP000267128">
    <property type="component" value="Unassembled WGS sequence"/>
</dbReference>
<dbReference type="GO" id="GO:0005829">
    <property type="term" value="C:cytosol"/>
    <property type="evidence" value="ECO:0007669"/>
    <property type="project" value="TreeGrafter"/>
</dbReference>
<proteinExistence type="inferred from homology"/>
<comment type="similarity">
    <text evidence="1">Belongs to the transferase hexapeptide repeat family.</text>
</comment>
<dbReference type="PANTHER" id="PTHR23416:SF23">
    <property type="entry name" value="ACETYLTRANSFERASE C18B11.09C-RELATED"/>
    <property type="match status" value="1"/>
</dbReference>
<dbReference type="InterPro" id="IPR018357">
    <property type="entry name" value="Hexapep_transf_CS"/>
</dbReference>
<dbReference type="InterPro" id="IPR024688">
    <property type="entry name" value="Mac_dom"/>
</dbReference>
<accession>A0A3N0CJY6</accession>
<dbReference type="Pfam" id="PF00132">
    <property type="entry name" value="Hexapep"/>
    <property type="match status" value="1"/>
</dbReference>
<keyword evidence="2 6" id="KW-0808">Transferase</keyword>
<keyword evidence="4" id="KW-0012">Acyltransferase</keyword>
<dbReference type="SMART" id="SM01266">
    <property type="entry name" value="Mac"/>
    <property type="match status" value="1"/>
</dbReference>
<protein>
    <submittedName>
        <fullName evidence="6">Sugar O-acetyltransferase</fullName>
    </submittedName>
</protein>
<evidence type="ECO:0000313" key="7">
    <source>
        <dbReference type="Proteomes" id="UP000267128"/>
    </source>
</evidence>
<dbReference type="PANTHER" id="PTHR23416">
    <property type="entry name" value="SIALIC ACID SYNTHASE-RELATED"/>
    <property type="match status" value="1"/>
</dbReference>
<reference evidence="6 7" key="1">
    <citation type="submission" date="2018-11" db="EMBL/GenBank/DDBJ databases">
        <authorList>
            <person name="Li F."/>
        </authorList>
    </citation>
    <scope>NUCLEOTIDE SEQUENCE [LARGE SCALE GENOMIC DNA]</scope>
    <source>
        <strain evidence="6 7">Gsoil 097</strain>
    </source>
</reference>
<dbReference type="InterPro" id="IPR001451">
    <property type="entry name" value="Hexapep"/>
</dbReference>
<dbReference type="EMBL" id="RJSE01000006">
    <property type="protein sequence ID" value="RNL63752.1"/>
    <property type="molecule type" value="Genomic_DNA"/>
</dbReference>
<dbReference type="AlphaFoldDB" id="A0A3N0CJY6"/>
<dbReference type="FunFam" id="2.160.10.10:FF:000025">
    <property type="entry name" value="Hexapeptide-repeat containing-acetyltransferase"/>
    <property type="match status" value="1"/>
</dbReference>
<comment type="caution">
    <text evidence="6">The sequence shown here is derived from an EMBL/GenBank/DDBJ whole genome shotgun (WGS) entry which is preliminary data.</text>
</comment>
<feature type="domain" description="Maltose/galactoside acetyltransferase" evidence="5">
    <location>
        <begin position="9"/>
        <end position="63"/>
    </location>
</feature>
<evidence type="ECO:0000256" key="2">
    <source>
        <dbReference type="ARBA" id="ARBA00022679"/>
    </source>
</evidence>
<keyword evidence="3" id="KW-0677">Repeat</keyword>